<accession>W1P7M0</accession>
<reference evidence="3" key="1">
    <citation type="journal article" date="2013" name="Science">
        <title>The Amborella genome and the evolution of flowering plants.</title>
        <authorList>
            <consortium name="Amborella Genome Project"/>
        </authorList>
    </citation>
    <scope>NUCLEOTIDE SEQUENCE [LARGE SCALE GENOMIC DNA]</scope>
</reference>
<dbReference type="AlphaFoldDB" id="W1P7M0"/>
<evidence type="ECO:0000313" key="3">
    <source>
        <dbReference type="Proteomes" id="UP000017836"/>
    </source>
</evidence>
<dbReference type="HOGENOM" id="CLU_1637686_0_0_1"/>
<gene>
    <name evidence="2" type="ORF">AMTR_s00042p00150080</name>
</gene>
<keyword evidence="3" id="KW-1185">Reference proteome</keyword>
<evidence type="ECO:0000313" key="2">
    <source>
        <dbReference type="EMBL" id="ERN03591.1"/>
    </source>
</evidence>
<sequence>MSRWQKDVCGSRSHLTPIDASGSWSAAAPSQRCKSARPSVVPEPIISTPSPAASQAQDDDAGIFERIIIPSDSEGDEPEIGEELEQNEATTLGDAGDEGLDTIWEEPGQSEQPGMAALGEMTEVVGDEGPNTTLGEALEETGGMGFEVAPPEEAINMALVSS</sequence>
<dbReference type="Proteomes" id="UP000017836">
    <property type="component" value="Unassembled WGS sequence"/>
</dbReference>
<organism evidence="2 3">
    <name type="scientific">Amborella trichopoda</name>
    <dbReference type="NCBI Taxonomy" id="13333"/>
    <lineage>
        <taxon>Eukaryota</taxon>
        <taxon>Viridiplantae</taxon>
        <taxon>Streptophyta</taxon>
        <taxon>Embryophyta</taxon>
        <taxon>Tracheophyta</taxon>
        <taxon>Spermatophyta</taxon>
        <taxon>Magnoliopsida</taxon>
        <taxon>Amborellales</taxon>
        <taxon>Amborellaceae</taxon>
        <taxon>Amborella</taxon>
    </lineage>
</organism>
<proteinExistence type="predicted"/>
<evidence type="ECO:0000256" key="1">
    <source>
        <dbReference type="SAM" id="MobiDB-lite"/>
    </source>
</evidence>
<protein>
    <submittedName>
        <fullName evidence="2">Uncharacterized protein</fullName>
    </submittedName>
</protein>
<dbReference type="EMBL" id="KI394353">
    <property type="protein sequence ID" value="ERN03591.1"/>
    <property type="molecule type" value="Genomic_DNA"/>
</dbReference>
<feature type="region of interest" description="Disordered" evidence="1">
    <location>
        <begin position="1"/>
        <end position="59"/>
    </location>
</feature>
<name>W1P7M0_AMBTC</name>
<dbReference type="Gramene" id="ERN03591">
    <property type="protein sequence ID" value="ERN03591"/>
    <property type="gene ID" value="AMTR_s00042p00150080"/>
</dbReference>